<proteinExistence type="predicted"/>
<dbReference type="EMBL" id="CAESAN010000225">
    <property type="protein sequence ID" value="CAB4347606.1"/>
    <property type="molecule type" value="Genomic_DNA"/>
</dbReference>
<keyword evidence="1" id="KW-0812">Transmembrane</keyword>
<name>A0A6J6A299_9ZZZZ</name>
<dbReference type="AlphaFoldDB" id="A0A6J6A299"/>
<feature type="transmembrane region" description="Helical" evidence="1">
    <location>
        <begin position="48"/>
        <end position="76"/>
    </location>
</feature>
<sequence length="105" mass="10476">MMSATGKYRPSRFGPRVPSAPWAASAWQPAQPAFLKAATPSALTAGVSAAGAAVAVVAAGLVAVGFVAAVVAAAAFGSLTSRTASIQAASDWIWCFVRIVPKAGM</sequence>
<evidence type="ECO:0000313" key="2">
    <source>
        <dbReference type="EMBL" id="CAB4347606.1"/>
    </source>
</evidence>
<organism evidence="2">
    <name type="scientific">freshwater metagenome</name>
    <dbReference type="NCBI Taxonomy" id="449393"/>
    <lineage>
        <taxon>unclassified sequences</taxon>
        <taxon>metagenomes</taxon>
        <taxon>ecological metagenomes</taxon>
    </lineage>
</organism>
<accession>A0A6J6A299</accession>
<gene>
    <name evidence="2" type="ORF">UFOPK3547_01758</name>
</gene>
<evidence type="ECO:0000256" key="1">
    <source>
        <dbReference type="SAM" id="Phobius"/>
    </source>
</evidence>
<keyword evidence="1" id="KW-1133">Transmembrane helix</keyword>
<reference evidence="2" key="1">
    <citation type="submission" date="2020-05" db="EMBL/GenBank/DDBJ databases">
        <authorList>
            <person name="Chiriac C."/>
            <person name="Salcher M."/>
            <person name="Ghai R."/>
            <person name="Kavagutti S V."/>
        </authorList>
    </citation>
    <scope>NUCLEOTIDE SEQUENCE</scope>
</reference>
<keyword evidence="1" id="KW-0472">Membrane</keyword>
<protein>
    <submittedName>
        <fullName evidence="2">Unannotated protein</fullName>
    </submittedName>
</protein>